<dbReference type="AlphaFoldDB" id="A0A2T0U3C0"/>
<dbReference type="RefSeq" id="WP_106293514.1">
    <property type="nucleotide sequence ID" value="NZ_PVTH01000006.1"/>
</dbReference>
<evidence type="ECO:0000313" key="1">
    <source>
        <dbReference type="EMBL" id="PRY52413.1"/>
    </source>
</evidence>
<dbReference type="Proteomes" id="UP000238034">
    <property type="component" value="Unassembled WGS sequence"/>
</dbReference>
<evidence type="ECO:0000313" key="2">
    <source>
        <dbReference type="Proteomes" id="UP000238034"/>
    </source>
</evidence>
<reference evidence="1 2" key="1">
    <citation type="submission" date="2018-03" db="EMBL/GenBank/DDBJ databases">
        <title>Genomic Encyclopedia of Type Strains, Phase III (KMG-III): the genomes of soil and plant-associated and newly described type strains.</title>
        <authorList>
            <person name="Whitman W."/>
        </authorList>
    </citation>
    <scope>NUCLEOTIDE SEQUENCE [LARGE SCALE GENOMIC DNA]</scope>
    <source>
        <strain evidence="1 2">CGMCC 1.9313</strain>
    </source>
</reference>
<dbReference type="Pfam" id="PF07396">
    <property type="entry name" value="Porin_O_P"/>
    <property type="match status" value="1"/>
</dbReference>
<accession>A0A2T0U3C0</accession>
<sequence length="374" mass="42833">MRIYFTIFSFILAAIPYQSKAQEDSSAINFSNFRRSTNFSGLVQFRYTYSMTDSVDVGGNPCLDKGVSNSFSLKRVRVMLRTDINDRLDANVMVNLADFSGNPQAKVLENAFIRYRFSPAFNVQMGQFRPFFGAEDIYPVDVIKSLDYSNQYYLFSSSGWQGFQLGITVFGQLKPAKVPLRYYVGVYNGNNRNQAMDNDNGKNFYARLEAECFRHFTVGVNGAVAALEGESASAWGVDAAVLVPVADRLKLDLSAEYKQGADITAFKNADISARNPLGQYQNRGFYFFPNLRYEYKHPRLRSVEISSRYEFLDEDYHINRNQRQTLTPMLSLEFTDDYFARLQLGYTMEMFNHQTASIPKKKYNIAVAQMQVRF</sequence>
<name>A0A2T0U3C0_9SPHI</name>
<keyword evidence="2" id="KW-1185">Reference proteome</keyword>
<dbReference type="EMBL" id="PVTH01000006">
    <property type="protein sequence ID" value="PRY52413.1"/>
    <property type="molecule type" value="Genomic_DNA"/>
</dbReference>
<proteinExistence type="predicted"/>
<dbReference type="InterPro" id="IPR023614">
    <property type="entry name" value="Porin_dom_sf"/>
</dbReference>
<comment type="caution">
    <text evidence="1">The sequence shown here is derived from an EMBL/GenBank/DDBJ whole genome shotgun (WGS) entry which is preliminary data.</text>
</comment>
<dbReference type="SUPFAM" id="SSF56935">
    <property type="entry name" value="Porins"/>
    <property type="match status" value="1"/>
</dbReference>
<dbReference type="Gene3D" id="2.40.160.10">
    <property type="entry name" value="Porin"/>
    <property type="match status" value="1"/>
</dbReference>
<gene>
    <name evidence="1" type="ORF">B0I27_106174</name>
</gene>
<dbReference type="OrthoDB" id="1412624at2"/>
<organism evidence="1 2">
    <name type="scientific">Arcticibacter pallidicorallinus</name>
    <dbReference type="NCBI Taxonomy" id="1259464"/>
    <lineage>
        <taxon>Bacteria</taxon>
        <taxon>Pseudomonadati</taxon>
        <taxon>Bacteroidota</taxon>
        <taxon>Sphingobacteriia</taxon>
        <taxon>Sphingobacteriales</taxon>
        <taxon>Sphingobacteriaceae</taxon>
        <taxon>Arcticibacter</taxon>
    </lineage>
</organism>
<dbReference type="InterPro" id="IPR010870">
    <property type="entry name" value="Porin_O/P"/>
</dbReference>
<protein>
    <submittedName>
        <fullName evidence="1">Phosphate-selective porin O/P</fullName>
    </submittedName>
</protein>